<proteinExistence type="predicted"/>
<dbReference type="PANTHER" id="PTHR33840:SF2">
    <property type="entry name" value="TLE1 PHOSPHOLIPASE DOMAIN-CONTAINING PROTEIN"/>
    <property type="match status" value="1"/>
</dbReference>
<dbReference type="Pfam" id="PF09994">
    <property type="entry name" value="T6SS_Tle1-like_cat"/>
    <property type="match status" value="1"/>
</dbReference>
<dbReference type="AlphaFoldDB" id="A0A9W8JEG9"/>
<organism evidence="2 3">
    <name type="scientific">Candolleomyces eurysporus</name>
    <dbReference type="NCBI Taxonomy" id="2828524"/>
    <lineage>
        <taxon>Eukaryota</taxon>
        <taxon>Fungi</taxon>
        <taxon>Dikarya</taxon>
        <taxon>Basidiomycota</taxon>
        <taxon>Agaricomycotina</taxon>
        <taxon>Agaricomycetes</taxon>
        <taxon>Agaricomycetidae</taxon>
        <taxon>Agaricales</taxon>
        <taxon>Agaricineae</taxon>
        <taxon>Psathyrellaceae</taxon>
        <taxon>Candolleomyces</taxon>
    </lineage>
</organism>
<reference evidence="2" key="1">
    <citation type="submission" date="2022-06" db="EMBL/GenBank/DDBJ databases">
        <title>Genome Sequence of Candolleomyces eurysporus.</title>
        <authorList>
            <person name="Buettner E."/>
        </authorList>
    </citation>
    <scope>NUCLEOTIDE SEQUENCE</scope>
    <source>
        <strain evidence="2">VTCC 930004</strain>
    </source>
</reference>
<comment type="caution">
    <text evidence="2">The sequence shown here is derived from an EMBL/GenBank/DDBJ whole genome shotgun (WGS) entry which is preliminary data.</text>
</comment>
<feature type="domain" description="T6SS Phospholipase effector Tle1-like catalytic" evidence="1">
    <location>
        <begin position="7"/>
        <end position="285"/>
    </location>
</feature>
<gene>
    <name evidence="2" type="ORF">H1R20_g3913</name>
</gene>
<dbReference type="InterPro" id="IPR029058">
    <property type="entry name" value="AB_hydrolase_fold"/>
</dbReference>
<dbReference type="Proteomes" id="UP001140091">
    <property type="component" value="Unassembled WGS sequence"/>
</dbReference>
<feature type="non-terminal residue" evidence="2">
    <location>
        <position position="427"/>
    </location>
</feature>
<evidence type="ECO:0000259" key="1">
    <source>
        <dbReference type="Pfam" id="PF09994"/>
    </source>
</evidence>
<protein>
    <recommendedName>
        <fullName evidence="1">T6SS Phospholipase effector Tle1-like catalytic domain-containing protein</fullName>
    </recommendedName>
</protein>
<dbReference type="PANTHER" id="PTHR33840">
    <property type="match status" value="1"/>
</dbReference>
<evidence type="ECO:0000313" key="3">
    <source>
        <dbReference type="Proteomes" id="UP001140091"/>
    </source>
</evidence>
<dbReference type="InterPro" id="IPR018712">
    <property type="entry name" value="Tle1-like_cat"/>
</dbReference>
<dbReference type="SUPFAM" id="SSF53474">
    <property type="entry name" value="alpha/beta-Hydrolases"/>
    <property type="match status" value="1"/>
</dbReference>
<accession>A0A9W8JEG9</accession>
<evidence type="ECO:0000313" key="2">
    <source>
        <dbReference type="EMBL" id="KAJ2933210.1"/>
    </source>
</evidence>
<dbReference type="EMBL" id="JANBPK010000749">
    <property type="protein sequence ID" value="KAJ2933210.1"/>
    <property type="molecule type" value="Genomic_DNA"/>
</dbReference>
<keyword evidence="3" id="KW-1185">Reference proteome</keyword>
<name>A0A9W8JEG9_9AGAR</name>
<dbReference type="OrthoDB" id="3162439at2759"/>
<sequence>MSPVEGRRLICCFDGTGNEFGEINSNVVELFRALTKDKPDEQLVYYQTGIGTYTSPLIATPIASRVATIADQAVAWYLPEHVKDGYTFLMQNYRPNDRIYLFGFSRGAYTARALAGMLHKVGLLPQFNNEQVPFAYKIFNRSDKVGWELSEKFKKTFTAHEVRIEFVGVWDTVSSVGIIPRQLPFTSSNFAIKTFRHALSLDERRCKFLPNTWNTPTAREAALGYQPSGGPVQKENGDWQYEPPEDETTNVLEVWFTGTHADVGGGMTAEQVRLSRISLAWMIKECQKTNSGILFDDAAIEGLGIDPKTFRLLQGKAAETSISFDTNDDHTQWGYWGAKMFDQLIAAPAWWLLEVIPLIHTYYHQGKKKRYISRNFGRGRYMYPPSEGTIKVHKSVKHRIESWKDGTIYGPKIQNFDEILEHIEWVE</sequence>